<dbReference type="SMART" id="SM00360">
    <property type="entry name" value="RRM"/>
    <property type="match status" value="3"/>
</dbReference>
<dbReference type="GO" id="GO:0005829">
    <property type="term" value="C:cytosol"/>
    <property type="evidence" value="ECO:0007669"/>
    <property type="project" value="Ensembl"/>
</dbReference>
<feature type="domain" description="RRM" evidence="11">
    <location>
        <begin position="11"/>
        <end position="90"/>
    </location>
</feature>
<dbReference type="FunFam" id="3.30.70.330:FF:000075">
    <property type="entry name" value="Heterogeneous nuclear ribonucleoprotein H1 (H)"/>
    <property type="match status" value="1"/>
</dbReference>
<evidence type="ECO:0000256" key="4">
    <source>
        <dbReference type="ARBA" id="ARBA00022737"/>
    </source>
</evidence>
<keyword evidence="6 10" id="KW-0694">RNA-binding</keyword>
<reference evidence="12" key="3">
    <citation type="submission" date="2025-09" db="UniProtKB">
        <authorList>
            <consortium name="Ensembl"/>
        </authorList>
    </citation>
    <scope>IDENTIFICATION</scope>
</reference>
<feature type="domain" description="RRM" evidence="11">
    <location>
        <begin position="250"/>
        <end position="327"/>
    </location>
</feature>
<dbReference type="CDD" id="cd12729">
    <property type="entry name" value="RRM1_hnRNPH_hnRNPH2_hnRNPF"/>
    <property type="match status" value="1"/>
</dbReference>
<keyword evidence="13" id="KW-1185">Reference proteome</keyword>
<feature type="domain" description="RRM" evidence="11">
    <location>
        <begin position="111"/>
        <end position="188"/>
    </location>
</feature>
<evidence type="ECO:0000256" key="6">
    <source>
        <dbReference type="ARBA" id="ARBA00022884"/>
    </source>
</evidence>
<dbReference type="AlphaFoldDB" id="A0A8B9YN16"/>
<gene>
    <name evidence="12" type="primary">HNRNPF</name>
</gene>
<organism evidence="12 13">
    <name type="scientific">Bos mutus grunniens</name>
    <name type="common">Wild yak</name>
    <name type="synonym">Bos grunniens</name>
    <dbReference type="NCBI Taxonomy" id="30521"/>
    <lineage>
        <taxon>Eukaryota</taxon>
        <taxon>Metazoa</taxon>
        <taxon>Chordata</taxon>
        <taxon>Craniata</taxon>
        <taxon>Vertebrata</taxon>
        <taxon>Euteleostomi</taxon>
        <taxon>Mammalia</taxon>
        <taxon>Eutheria</taxon>
        <taxon>Laurasiatheria</taxon>
        <taxon>Artiodactyla</taxon>
        <taxon>Ruminantia</taxon>
        <taxon>Pecora</taxon>
        <taxon>Bovidae</taxon>
        <taxon>Bovinae</taxon>
        <taxon>Bos</taxon>
    </lineage>
</organism>
<dbReference type="Gene3D" id="3.30.70.330">
    <property type="match status" value="3"/>
</dbReference>
<keyword evidence="3" id="KW-0597">Phosphoprotein</keyword>
<accession>A0A8B9YN16</accession>
<dbReference type="Pfam" id="PF08080">
    <property type="entry name" value="zf-RNPHF"/>
    <property type="match status" value="1"/>
</dbReference>
<dbReference type="InterPro" id="IPR035979">
    <property type="entry name" value="RBD_domain_sf"/>
</dbReference>
<dbReference type="GO" id="GO:0043484">
    <property type="term" value="P:regulation of RNA splicing"/>
    <property type="evidence" value="ECO:0007669"/>
    <property type="project" value="Ensembl"/>
</dbReference>
<evidence type="ECO:0000256" key="9">
    <source>
        <dbReference type="ARBA" id="ARBA00023274"/>
    </source>
</evidence>
<evidence type="ECO:0000256" key="7">
    <source>
        <dbReference type="ARBA" id="ARBA00022990"/>
    </source>
</evidence>
<dbReference type="FunFam" id="3.30.70.330:FF:000031">
    <property type="entry name" value="Heterogeneous nuclear ribonucleoprotein h3 isoform"/>
    <property type="match status" value="1"/>
</dbReference>
<dbReference type="InterPro" id="IPR012996">
    <property type="entry name" value="Znf_CHHC"/>
</dbReference>
<name>A0A8B9YN16_BOSMU</name>
<dbReference type="GO" id="GO:0003727">
    <property type="term" value="F:single-stranded RNA binding"/>
    <property type="evidence" value="ECO:0007669"/>
    <property type="project" value="Ensembl"/>
</dbReference>
<dbReference type="Proteomes" id="UP000694520">
    <property type="component" value="Chromosome 27"/>
</dbReference>
<evidence type="ECO:0000259" key="11">
    <source>
        <dbReference type="PROSITE" id="PS50102"/>
    </source>
</evidence>
<dbReference type="PROSITE" id="PS50102">
    <property type="entry name" value="RRM"/>
    <property type="match status" value="3"/>
</dbReference>
<dbReference type="FunFam" id="3.30.70.330:FF:000071">
    <property type="entry name" value="heterogeneous nuclear ribonucleoprotein H isoform X1"/>
    <property type="match status" value="1"/>
</dbReference>
<evidence type="ECO:0000313" key="13">
    <source>
        <dbReference type="Proteomes" id="UP000694520"/>
    </source>
</evidence>
<evidence type="ECO:0000256" key="1">
    <source>
        <dbReference type="ARBA" id="ARBA00004642"/>
    </source>
</evidence>
<keyword evidence="7" id="KW-0007">Acetylation</keyword>
<dbReference type="GeneTree" id="ENSGT00940000157838"/>
<dbReference type="PANTHER" id="PTHR13976">
    <property type="entry name" value="HETEROGENEOUS NUCLEAR RIBONUCLEOPROTEIN-RELATED"/>
    <property type="match status" value="1"/>
</dbReference>
<evidence type="ECO:0000256" key="8">
    <source>
        <dbReference type="ARBA" id="ARBA00023242"/>
    </source>
</evidence>
<dbReference type="CDD" id="cd12506">
    <property type="entry name" value="RRM3_hnRNPH_CRSF1_like"/>
    <property type="match status" value="1"/>
</dbReference>
<keyword evidence="8" id="KW-0539">Nucleus</keyword>
<dbReference type="GO" id="GO:0071013">
    <property type="term" value="C:catalytic step 2 spliceosome"/>
    <property type="evidence" value="ECO:0007669"/>
    <property type="project" value="Ensembl"/>
</dbReference>
<sequence>MMLGPEGGEGFVVKLRGLPWSCSVEDVQNFLSDCTIHDGVAGVHFIYTREGRQSGEAFVELESEDDVKLALKKDRESMGHRYIEVFKSHRTEMDWVLKHSGPNSADTANDGFVRLRGLPFGCTKEEIIQFFSGLEIVPNGITLPVDPEGKITGEAFVQFASQELAEKALGKHKERIGHRYIGIVKQAGLERMRSGAYSAGYGGYEEYSGLSDGYGFTTDLFGRDLSYCLSGMYDHRYGDGEFTVQSTTGHCVHMRGLPYKATENDIYNFFSPLNPVRVHIEIGPDGRVTGEADVEFATHEEAVAAMSKDRANMQHRYIELFLNSTTGASNGAYSSQMMQGMGVSTQSTYSGLESQSVSGCYGAGYGGQNSMGGYD</sequence>
<reference evidence="12" key="2">
    <citation type="submission" date="2025-08" db="UniProtKB">
        <authorList>
            <consortium name="Ensembl"/>
        </authorList>
    </citation>
    <scope>IDENTIFICATION</scope>
</reference>
<dbReference type="InterPro" id="IPR050666">
    <property type="entry name" value="ESRP"/>
</dbReference>
<keyword evidence="4" id="KW-0677">Repeat</keyword>
<dbReference type="InterPro" id="IPR012677">
    <property type="entry name" value="Nucleotide-bd_a/b_plait_sf"/>
</dbReference>
<evidence type="ECO:0000256" key="2">
    <source>
        <dbReference type="ARBA" id="ARBA00022499"/>
    </source>
</evidence>
<evidence type="ECO:0000313" key="12">
    <source>
        <dbReference type="Ensembl" id="ENSBGRP00000039258.1"/>
    </source>
</evidence>
<comment type="subcellular location">
    <subcellularLocation>
        <location evidence="1">Nucleus</location>
        <location evidence="1">Nucleoplasm</location>
    </subcellularLocation>
</comment>
<dbReference type="GO" id="GO:0005654">
    <property type="term" value="C:nucleoplasm"/>
    <property type="evidence" value="ECO:0007669"/>
    <property type="project" value="UniProtKB-SubCell"/>
</dbReference>
<evidence type="ECO:0000256" key="10">
    <source>
        <dbReference type="PROSITE-ProRule" id="PRU00176"/>
    </source>
</evidence>
<evidence type="ECO:0000256" key="5">
    <source>
        <dbReference type="ARBA" id="ARBA00022843"/>
    </source>
</evidence>
<dbReference type="Pfam" id="PF00076">
    <property type="entry name" value="RRM_1"/>
    <property type="match status" value="2"/>
</dbReference>
<dbReference type="Ensembl" id="ENSBGRT00000045547.1">
    <property type="protein sequence ID" value="ENSBGRP00000039258.1"/>
    <property type="gene ID" value="ENSBGRG00000024688.1"/>
</dbReference>
<evidence type="ECO:0000256" key="3">
    <source>
        <dbReference type="ARBA" id="ARBA00022553"/>
    </source>
</evidence>
<keyword evidence="9" id="KW-0687">Ribonucleoprotein</keyword>
<reference evidence="12" key="1">
    <citation type="submission" date="2019-05" db="EMBL/GenBank/DDBJ databases">
        <authorList>
            <person name="Zhang S."/>
            <person name="Liu J."/>
        </authorList>
    </citation>
    <scope>NUCLEOTIDE SEQUENCE [LARGE SCALE GENOMIC DNA]</scope>
</reference>
<dbReference type="SUPFAM" id="SSF54928">
    <property type="entry name" value="RNA-binding domain, RBD"/>
    <property type="match status" value="3"/>
</dbReference>
<protein>
    <submittedName>
        <fullName evidence="12">Heterogeneous nuclear ribonucleoprotein F</fullName>
    </submittedName>
</protein>
<dbReference type="InterPro" id="IPR000504">
    <property type="entry name" value="RRM_dom"/>
</dbReference>
<keyword evidence="5" id="KW-0832">Ubl conjugation</keyword>
<proteinExistence type="predicted"/>
<keyword evidence="2" id="KW-1017">Isopeptide bond</keyword>